<accession>A0AAV4QAD6</accession>
<name>A0AAV4QAD6_9ARAC</name>
<evidence type="ECO:0000313" key="3">
    <source>
        <dbReference type="Proteomes" id="UP001054837"/>
    </source>
</evidence>
<keyword evidence="1" id="KW-0812">Transmembrane</keyword>
<dbReference type="AlphaFoldDB" id="A0AAV4QAD6"/>
<keyword evidence="3" id="KW-1185">Reference proteome</keyword>
<keyword evidence="1" id="KW-1133">Transmembrane helix</keyword>
<dbReference type="Proteomes" id="UP001054837">
    <property type="component" value="Unassembled WGS sequence"/>
</dbReference>
<evidence type="ECO:0000313" key="2">
    <source>
        <dbReference type="EMBL" id="GIY06277.1"/>
    </source>
</evidence>
<reference evidence="2 3" key="1">
    <citation type="submission" date="2021-06" db="EMBL/GenBank/DDBJ databases">
        <title>Caerostris darwini draft genome.</title>
        <authorList>
            <person name="Kono N."/>
            <person name="Arakawa K."/>
        </authorList>
    </citation>
    <scope>NUCLEOTIDE SEQUENCE [LARGE SCALE GENOMIC DNA]</scope>
</reference>
<keyword evidence="1" id="KW-0472">Membrane</keyword>
<gene>
    <name evidence="2" type="primary">AVEN_264890_1</name>
    <name evidence="2" type="ORF">CDAR_510291</name>
</gene>
<feature type="transmembrane region" description="Helical" evidence="1">
    <location>
        <begin position="64"/>
        <end position="83"/>
    </location>
</feature>
<evidence type="ECO:0000256" key="1">
    <source>
        <dbReference type="SAM" id="Phobius"/>
    </source>
</evidence>
<sequence length="86" mass="10135">MTNIFVFGIHKSLNYLVNRVKLKMNVESIKRTGQMLNKSALKFEEIIKRRLENTEMVVSDISKILFWHMVVVITLALTFPVYYQIT</sequence>
<protein>
    <submittedName>
        <fullName evidence="2">Uncharacterized protein</fullName>
    </submittedName>
</protein>
<dbReference type="EMBL" id="BPLQ01004193">
    <property type="protein sequence ID" value="GIY06277.1"/>
    <property type="molecule type" value="Genomic_DNA"/>
</dbReference>
<comment type="caution">
    <text evidence="2">The sequence shown here is derived from an EMBL/GenBank/DDBJ whole genome shotgun (WGS) entry which is preliminary data.</text>
</comment>
<proteinExistence type="predicted"/>
<organism evidence="2 3">
    <name type="scientific">Caerostris darwini</name>
    <dbReference type="NCBI Taxonomy" id="1538125"/>
    <lineage>
        <taxon>Eukaryota</taxon>
        <taxon>Metazoa</taxon>
        <taxon>Ecdysozoa</taxon>
        <taxon>Arthropoda</taxon>
        <taxon>Chelicerata</taxon>
        <taxon>Arachnida</taxon>
        <taxon>Araneae</taxon>
        <taxon>Araneomorphae</taxon>
        <taxon>Entelegynae</taxon>
        <taxon>Araneoidea</taxon>
        <taxon>Araneidae</taxon>
        <taxon>Caerostris</taxon>
    </lineage>
</organism>